<sequence length="101" mass="11074">MITEKTAVGNGTARAKTHTKAKTGYNIATYRSMLIPTSVKALRNTATACMYVTKGHMKDPKGQYGTNILATKVNGMQTMAFVISLTAKLRRKKLVAVRIRL</sequence>
<comment type="caution">
    <text evidence="1">The sequence shown here is derived from an EMBL/GenBank/DDBJ whole genome shotgun (WGS) entry which is preliminary data.</text>
</comment>
<reference evidence="1" key="1">
    <citation type="journal article" date="2021" name="Genome Biol. Evol.">
        <title>A High-Quality Reference Genome for a Parasitic Bivalve with Doubly Uniparental Inheritance (Bivalvia: Unionida).</title>
        <authorList>
            <person name="Smith C.H."/>
        </authorList>
    </citation>
    <scope>NUCLEOTIDE SEQUENCE</scope>
    <source>
        <strain evidence="1">CHS0354</strain>
    </source>
</reference>
<evidence type="ECO:0000313" key="2">
    <source>
        <dbReference type="Proteomes" id="UP001195483"/>
    </source>
</evidence>
<name>A0AAE0VGH0_9BIVA</name>
<organism evidence="1 2">
    <name type="scientific">Potamilus streckersoni</name>
    <dbReference type="NCBI Taxonomy" id="2493646"/>
    <lineage>
        <taxon>Eukaryota</taxon>
        <taxon>Metazoa</taxon>
        <taxon>Spiralia</taxon>
        <taxon>Lophotrochozoa</taxon>
        <taxon>Mollusca</taxon>
        <taxon>Bivalvia</taxon>
        <taxon>Autobranchia</taxon>
        <taxon>Heteroconchia</taxon>
        <taxon>Palaeoheterodonta</taxon>
        <taxon>Unionida</taxon>
        <taxon>Unionoidea</taxon>
        <taxon>Unionidae</taxon>
        <taxon>Ambleminae</taxon>
        <taxon>Lampsilini</taxon>
        <taxon>Potamilus</taxon>
    </lineage>
</organism>
<reference evidence="1" key="3">
    <citation type="submission" date="2023-05" db="EMBL/GenBank/DDBJ databases">
        <authorList>
            <person name="Smith C.H."/>
        </authorList>
    </citation>
    <scope>NUCLEOTIDE SEQUENCE</scope>
    <source>
        <strain evidence="1">CHS0354</strain>
        <tissue evidence="1">Mantle</tissue>
    </source>
</reference>
<evidence type="ECO:0000313" key="1">
    <source>
        <dbReference type="EMBL" id="KAK3575805.1"/>
    </source>
</evidence>
<dbReference type="Proteomes" id="UP001195483">
    <property type="component" value="Unassembled WGS sequence"/>
</dbReference>
<gene>
    <name evidence="1" type="ORF">CHS0354_024325</name>
</gene>
<dbReference type="AlphaFoldDB" id="A0AAE0VGH0"/>
<reference evidence="1" key="2">
    <citation type="journal article" date="2021" name="Genome Biol. Evol.">
        <title>Developing a high-quality reference genome for a parasitic bivalve with doubly uniparental inheritance (Bivalvia: Unionida).</title>
        <authorList>
            <person name="Smith C.H."/>
        </authorList>
    </citation>
    <scope>NUCLEOTIDE SEQUENCE</scope>
    <source>
        <strain evidence="1">CHS0354</strain>
        <tissue evidence="1">Mantle</tissue>
    </source>
</reference>
<proteinExistence type="predicted"/>
<dbReference type="EMBL" id="JAEAOA010001442">
    <property type="protein sequence ID" value="KAK3575805.1"/>
    <property type="molecule type" value="Genomic_DNA"/>
</dbReference>
<accession>A0AAE0VGH0</accession>
<protein>
    <submittedName>
        <fullName evidence="1">Uncharacterized protein</fullName>
    </submittedName>
</protein>
<keyword evidence="2" id="KW-1185">Reference proteome</keyword>